<name>A0A0B7BWU8_9EUPU</name>
<gene>
    <name evidence="1" type="primary">ORF213722</name>
</gene>
<organism evidence="1">
    <name type="scientific">Arion vulgaris</name>
    <dbReference type="NCBI Taxonomy" id="1028688"/>
    <lineage>
        <taxon>Eukaryota</taxon>
        <taxon>Metazoa</taxon>
        <taxon>Spiralia</taxon>
        <taxon>Lophotrochozoa</taxon>
        <taxon>Mollusca</taxon>
        <taxon>Gastropoda</taxon>
        <taxon>Heterobranchia</taxon>
        <taxon>Euthyneura</taxon>
        <taxon>Panpulmonata</taxon>
        <taxon>Eupulmonata</taxon>
        <taxon>Stylommatophora</taxon>
        <taxon>Helicina</taxon>
        <taxon>Arionoidea</taxon>
        <taxon>Arionidae</taxon>
        <taxon>Arion</taxon>
    </lineage>
</organism>
<dbReference type="EMBL" id="HACG01049986">
    <property type="protein sequence ID" value="CEK96851.1"/>
    <property type="molecule type" value="Transcribed_RNA"/>
</dbReference>
<protein>
    <submittedName>
        <fullName evidence="1">Uncharacterized protein</fullName>
    </submittedName>
</protein>
<reference evidence="1" key="1">
    <citation type="submission" date="2014-12" db="EMBL/GenBank/DDBJ databases">
        <title>Insight into the proteome of Arion vulgaris.</title>
        <authorList>
            <person name="Aradska J."/>
            <person name="Bulat T."/>
            <person name="Smidak R."/>
            <person name="Sarate P."/>
            <person name="Gangsoo J."/>
            <person name="Sialana F."/>
            <person name="Bilban M."/>
            <person name="Lubec G."/>
        </authorList>
    </citation>
    <scope>NUCLEOTIDE SEQUENCE</scope>
    <source>
        <tissue evidence="1">Skin</tissue>
    </source>
</reference>
<sequence length="53" mass="6250">LCGLRQEWEYAALQLLYRTDASEFCAKMYVNREHTVSADTRKSCVIRERSHLT</sequence>
<accession>A0A0B7BWU8</accession>
<feature type="non-terminal residue" evidence="1">
    <location>
        <position position="1"/>
    </location>
</feature>
<dbReference type="AlphaFoldDB" id="A0A0B7BWU8"/>
<proteinExistence type="predicted"/>
<evidence type="ECO:0000313" key="1">
    <source>
        <dbReference type="EMBL" id="CEK96851.1"/>
    </source>
</evidence>